<evidence type="ECO:0000313" key="1">
    <source>
        <dbReference type="EMBL" id="MBK1705804.1"/>
    </source>
</evidence>
<accession>A0AAJ0U5S9</accession>
<sequence>MIEDYAVMNLETWNRSLPHLPIFRLRAERLSQVFLARSSFSSRDQAAGFVDQMSGLHDGAPWIGAVRNRCPVEGTSGRIQ</sequence>
<proteinExistence type="predicted"/>
<dbReference type="EMBL" id="NRSJ01000028">
    <property type="protein sequence ID" value="MBK1705804.1"/>
    <property type="molecule type" value="Genomic_DNA"/>
</dbReference>
<dbReference type="AlphaFoldDB" id="A0AAJ0U5S9"/>
<protein>
    <submittedName>
        <fullName evidence="1">Uncharacterized protein</fullName>
    </submittedName>
</protein>
<reference evidence="1" key="2">
    <citation type="journal article" date="2020" name="Microorganisms">
        <title>Osmotic Adaptation and Compatible Solute Biosynthesis of Phototrophic Bacteria as Revealed from Genome Analyses.</title>
        <authorList>
            <person name="Imhoff J.F."/>
            <person name="Rahn T."/>
            <person name="Kunzel S."/>
            <person name="Keller A."/>
            <person name="Neulinger S.C."/>
        </authorList>
    </citation>
    <scope>NUCLEOTIDE SEQUENCE</scope>
    <source>
        <strain evidence="1">DSM 11080</strain>
    </source>
</reference>
<comment type="caution">
    <text evidence="1">The sequence shown here is derived from an EMBL/GenBank/DDBJ whole genome shotgun (WGS) entry which is preliminary data.</text>
</comment>
<reference evidence="1" key="1">
    <citation type="submission" date="2017-08" db="EMBL/GenBank/DDBJ databases">
        <authorList>
            <person name="Imhoff J.F."/>
            <person name="Rahn T."/>
            <person name="Kuenzel S."/>
            <person name="Neulinger S.C."/>
        </authorList>
    </citation>
    <scope>NUCLEOTIDE SEQUENCE</scope>
    <source>
        <strain evidence="1">DSM 11080</strain>
    </source>
</reference>
<keyword evidence="2" id="KW-1185">Reference proteome</keyword>
<gene>
    <name evidence="1" type="ORF">CKO40_14885</name>
</gene>
<dbReference type="Proteomes" id="UP001296776">
    <property type="component" value="Unassembled WGS sequence"/>
</dbReference>
<organism evidence="1 2">
    <name type="scientific">Halochromatium glycolicum</name>
    <dbReference type="NCBI Taxonomy" id="85075"/>
    <lineage>
        <taxon>Bacteria</taxon>
        <taxon>Pseudomonadati</taxon>
        <taxon>Pseudomonadota</taxon>
        <taxon>Gammaproteobacteria</taxon>
        <taxon>Chromatiales</taxon>
        <taxon>Chromatiaceae</taxon>
        <taxon>Halochromatium</taxon>
    </lineage>
</organism>
<name>A0AAJ0U5S9_9GAMM</name>
<evidence type="ECO:0000313" key="2">
    <source>
        <dbReference type="Proteomes" id="UP001296776"/>
    </source>
</evidence>